<dbReference type="Gene3D" id="3.40.50.150">
    <property type="entry name" value="Vaccinia Virus protein VP39"/>
    <property type="match status" value="1"/>
</dbReference>
<dbReference type="InterPro" id="IPR029063">
    <property type="entry name" value="SAM-dependent_MTases_sf"/>
</dbReference>
<gene>
    <name evidence="2" type="ORF">Micbo1qcDRAFT_231984</name>
</gene>
<proteinExistence type="predicted"/>
<dbReference type="Proteomes" id="UP000070501">
    <property type="component" value="Unassembled WGS sequence"/>
</dbReference>
<dbReference type="STRING" id="196109.A0A136JBI7"/>
<evidence type="ECO:0000259" key="1">
    <source>
        <dbReference type="Pfam" id="PF08241"/>
    </source>
</evidence>
<keyword evidence="2" id="KW-0489">Methyltransferase</keyword>
<dbReference type="InterPro" id="IPR051052">
    <property type="entry name" value="Diverse_substrate_MTase"/>
</dbReference>
<dbReference type="PANTHER" id="PTHR44942:SF10">
    <property type="entry name" value="METHYLTRANSFERASE TYPE 11 DOMAIN-CONTAINING PROTEIN"/>
    <property type="match status" value="1"/>
</dbReference>
<dbReference type="EMBL" id="KQ964247">
    <property type="protein sequence ID" value="KXJ94512.1"/>
    <property type="molecule type" value="Genomic_DNA"/>
</dbReference>
<dbReference type="InParanoid" id="A0A136JBI7"/>
<sequence>MTPPGTLGHSEEETFRSYTAEQGQDYARARTGYAPVIYDTVVDFHATTGGRFGTILDIGCGPGTVVRELAPRFERAFGVDPGPGMIEAATMLGGRTGSSQPIEFILSKAETLDGIPDKSVDLVTVAAAAHWFDMDKFWPRVAHVVRPGGTVAIWSSSTKVPHSSNPNAEAITELFKILVDRDLDSHMVRGNMHGRSRYAQLLLPWDLSHLVAEFDAASFQRKVWVAEGDSVEAGEIAVPIETLSMEALEAMAATMSPISRWRESHPDLAGTERDVISVMRKRVEGILRAGGAQDEPLSLKMHAPGVLLLMKRVEA</sequence>
<evidence type="ECO:0000313" key="3">
    <source>
        <dbReference type="Proteomes" id="UP000070501"/>
    </source>
</evidence>
<dbReference type="SUPFAM" id="SSF53335">
    <property type="entry name" value="S-adenosyl-L-methionine-dependent methyltransferases"/>
    <property type="match status" value="1"/>
</dbReference>
<dbReference type="OrthoDB" id="10027013at2759"/>
<name>A0A136JBI7_9PEZI</name>
<protein>
    <submittedName>
        <fullName evidence="2">Methyltransferase domain-containing protein</fullName>
    </submittedName>
</protein>
<dbReference type="GO" id="GO:0032259">
    <property type="term" value="P:methylation"/>
    <property type="evidence" value="ECO:0007669"/>
    <property type="project" value="UniProtKB-KW"/>
</dbReference>
<feature type="domain" description="Methyltransferase type 11" evidence="1">
    <location>
        <begin position="56"/>
        <end position="153"/>
    </location>
</feature>
<dbReference type="PANTHER" id="PTHR44942">
    <property type="entry name" value="METHYLTRANSF_11 DOMAIN-CONTAINING PROTEIN"/>
    <property type="match status" value="1"/>
</dbReference>
<keyword evidence="3" id="KW-1185">Reference proteome</keyword>
<keyword evidence="2" id="KW-0808">Transferase</keyword>
<dbReference type="InterPro" id="IPR013216">
    <property type="entry name" value="Methyltransf_11"/>
</dbReference>
<evidence type="ECO:0000313" key="2">
    <source>
        <dbReference type="EMBL" id="KXJ94512.1"/>
    </source>
</evidence>
<dbReference type="Pfam" id="PF08241">
    <property type="entry name" value="Methyltransf_11"/>
    <property type="match status" value="1"/>
</dbReference>
<dbReference type="CDD" id="cd02440">
    <property type="entry name" value="AdoMet_MTases"/>
    <property type="match status" value="1"/>
</dbReference>
<reference evidence="3" key="1">
    <citation type="submission" date="2016-02" db="EMBL/GenBank/DDBJ databases">
        <title>Draft genome sequence of Microdochium bolleyi, a fungal endophyte of beachgrass.</title>
        <authorList>
            <consortium name="DOE Joint Genome Institute"/>
            <person name="David A.S."/>
            <person name="May G."/>
            <person name="Haridas S."/>
            <person name="Lim J."/>
            <person name="Wang M."/>
            <person name="Labutti K."/>
            <person name="Lipzen A."/>
            <person name="Barry K."/>
            <person name="Grigoriev I.V."/>
        </authorList>
    </citation>
    <scope>NUCLEOTIDE SEQUENCE [LARGE SCALE GENOMIC DNA]</scope>
    <source>
        <strain evidence="3">J235TASD1</strain>
    </source>
</reference>
<dbReference type="GO" id="GO:0008757">
    <property type="term" value="F:S-adenosylmethionine-dependent methyltransferase activity"/>
    <property type="evidence" value="ECO:0007669"/>
    <property type="project" value="InterPro"/>
</dbReference>
<organism evidence="2 3">
    <name type="scientific">Microdochium bolleyi</name>
    <dbReference type="NCBI Taxonomy" id="196109"/>
    <lineage>
        <taxon>Eukaryota</taxon>
        <taxon>Fungi</taxon>
        <taxon>Dikarya</taxon>
        <taxon>Ascomycota</taxon>
        <taxon>Pezizomycotina</taxon>
        <taxon>Sordariomycetes</taxon>
        <taxon>Xylariomycetidae</taxon>
        <taxon>Xylariales</taxon>
        <taxon>Microdochiaceae</taxon>
        <taxon>Microdochium</taxon>
    </lineage>
</organism>
<accession>A0A136JBI7</accession>
<dbReference type="AlphaFoldDB" id="A0A136JBI7"/>